<organism evidence="2">
    <name type="scientific">Leptosphaeria maculans (strain JN3 / isolate v23.1.3 / race Av1-4-5-6-7-8)</name>
    <name type="common">Blackleg fungus</name>
    <name type="synonym">Phoma lingam</name>
    <dbReference type="NCBI Taxonomy" id="985895"/>
    <lineage>
        <taxon>Eukaryota</taxon>
        <taxon>Fungi</taxon>
        <taxon>Dikarya</taxon>
        <taxon>Ascomycota</taxon>
        <taxon>Pezizomycotina</taxon>
        <taxon>Dothideomycetes</taxon>
        <taxon>Pleosporomycetidae</taxon>
        <taxon>Pleosporales</taxon>
        <taxon>Pleosporineae</taxon>
        <taxon>Leptosphaeriaceae</taxon>
        <taxon>Plenodomus</taxon>
        <taxon>Plenodomus lingam/Leptosphaeria maculans species complex</taxon>
    </lineage>
</organism>
<reference evidence="2" key="1">
    <citation type="journal article" date="2011" name="Nat. Commun.">
        <title>Effector diversification within compartments of the Leptosphaeria maculans genome affected by Repeat-Induced Point mutations.</title>
        <authorList>
            <person name="Rouxel T."/>
            <person name="Grandaubert J."/>
            <person name="Hane J.K."/>
            <person name="Hoede C."/>
            <person name="van de Wouw A.P."/>
            <person name="Couloux A."/>
            <person name="Dominguez V."/>
            <person name="Anthouard V."/>
            <person name="Bally P."/>
            <person name="Bourras S."/>
            <person name="Cozijnsen A.J."/>
            <person name="Ciuffetti L.M."/>
            <person name="Degrave A."/>
            <person name="Dilmaghani A."/>
            <person name="Duret L."/>
            <person name="Fudal I."/>
            <person name="Goodwin S.B."/>
            <person name="Gout L."/>
            <person name="Glaser N."/>
            <person name="Linglin J."/>
            <person name="Kema G.H.J."/>
            <person name="Lapalu N."/>
            <person name="Lawrence C.B."/>
            <person name="May K."/>
            <person name="Meyer M."/>
            <person name="Ollivier B."/>
            <person name="Poulain J."/>
            <person name="Schoch C.L."/>
            <person name="Simon A."/>
            <person name="Spatafora J.W."/>
            <person name="Stachowiak A."/>
            <person name="Turgeon B.G."/>
            <person name="Tyler B.M."/>
            <person name="Vincent D."/>
            <person name="Weissenbach J."/>
            <person name="Amselem J."/>
            <person name="Quesneville H."/>
            <person name="Oliver R.P."/>
            <person name="Wincker P."/>
            <person name="Balesdent M.-H."/>
            <person name="Howlett B.J."/>
        </authorList>
    </citation>
    <scope>NUCLEOTIDE SEQUENCE [LARGE SCALE GENOMIC DNA]</scope>
    <source>
        <strain evidence="2">JN3 / isolate v23.1.3 / race Av1-4-5-6-7-8</strain>
    </source>
</reference>
<name>E5AAL4_LEPMJ</name>
<dbReference type="InParanoid" id="E5AAL4"/>
<dbReference type="HOGENOM" id="CLU_1390471_0_0_1"/>
<dbReference type="EMBL" id="FP929138">
    <property type="protein sequence ID" value="CBY00705.1"/>
    <property type="molecule type" value="Genomic_DNA"/>
</dbReference>
<evidence type="ECO:0000313" key="1">
    <source>
        <dbReference type="EMBL" id="CBY00705.1"/>
    </source>
</evidence>
<dbReference type="Proteomes" id="UP000002668">
    <property type="component" value="Genome"/>
</dbReference>
<accession>E5AAL4</accession>
<dbReference type="AlphaFoldDB" id="E5AAL4"/>
<sequence>MTYDTLRFRLQRAVYLLASTSPHTPFTKEIYPSGNAPRSPPKLAIVANVICGKTNHDCISCPWPCPRRPQSGHGWRRSRPLLGTDHGAICLHCCSLYTTSTPSASSAQWGKACSTSLPYLTLDWDGSCESGTANLIQDSFTLAGLFKYSQMGCATSTKLRVPPWLRLSPPTIVPPVPHGVGVVHPNSELLSAATVP</sequence>
<protein>
    <submittedName>
        <fullName evidence="1">Predicted protein</fullName>
    </submittedName>
</protein>
<proteinExistence type="predicted"/>
<gene>
    <name evidence="1" type="ORF">LEMA_P018350.1</name>
</gene>
<keyword evidence="2" id="KW-1185">Reference proteome</keyword>
<dbReference type="VEuPathDB" id="FungiDB:LEMA_P018350.1"/>
<evidence type="ECO:0000313" key="2">
    <source>
        <dbReference type="Proteomes" id="UP000002668"/>
    </source>
</evidence>